<dbReference type="SUPFAM" id="SSF52317">
    <property type="entry name" value="Class I glutamine amidotransferase-like"/>
    <property type="match status" value="1"/>
</dbReference>
<accession>A0A379JJZ8</accession>
<feature type="region of interest" description="Disordered" evidence="1">
    <location>
        <begin position="125"/>
        <end position="145"/>
    </location>
</feature>
<gene>
    <name evidence="4" type="ORF">NCTC1934_05927</name>
</gene>
<name>A0A379JJZ8_9NOCA</name>
<dbReference type="EMBL" id="UGRY01000005">
    <property type="protein sequence ID" value="SUD48591.1"/>
    <property type="molecule type" value="Genomic_DNA"/>
</dbReference>
<dbReference type="InterPro" id="IPR002818">
    <property type="entry name" value="DJ-1/PfpI"/>
</dbReference>
<dbReference type="Pfam" id="PF01636">
    <property type="entry name" value="APH"/>
    <property type="match status" value="1"/>
</dbReference>
<dbReference type="AlphaFoldDB" id="A0A379JJZ8"/>
<protein>
    <submittedName>
        <fullName evidence="4">Transcriptional activator FtrA</fullName>
    </submittedName>
</protein>
<feature type="domain" description="DJ-1/PfpI" evidence="3">
    <location>
        <begin position="31"/>
        <end position="120"/>
    </location>
</feature>
<proteinExistence type="predicted"/>
<dbReference type="PANTHER" id="PTHR43130">
    <property type="entry name" value="ARAC-FAMILY TRANSCRIPTIONAL REGULATOR"/>
    <property type="match status" value="1"/>
</dbReference>
<reference evidence="4 5" key="1">
    <citation type="submission" date="2018-06" db="EMBL/GenBank/DDBJ databases">
        <authorList>
            <consortium name="Pathogen Informatics"/>
            <person name="Doyle S."/>
        </authorList>
    </citation>
    <scope>NUCLEOTIDE SEQUENCE [LARGE SCALE GENOMIC DNA]</scope>
    <source>
        <strain evidence="4 5">NCTC1934</strain>
    </source>
</reference>
<evidence type="ECO:0000256" key="1">
    <source>
        <dbReference type="SAM" id="MobiDB-lite"/>
    </source>
</evidence>
<evidence type="ECO:0000313" key="4">
    <source>
        <dbReference type="EMBL" id="SUD48591.1"/>
    </source>
</evidence>
<dbReference type="STRING" id="1406858.GCA_000710895_04593"/>
<feature type="domain" description="Aminoglycoside phosphotransferase" evidence="2">
    <location>
        <begin position="251"/>
        <end position="477"/>
    </location>
</feature>
<dbReference type="Pfam" id="PF01965">
    <property type="entry name" value="DJ-1_PfpI"/>
    <property type="match status" value="1"/>
</dbReference>
<dbReference type="Gene3D" id="3.90.1200.10">
    <property type="match status" value="1"/>
</dbReference>
<evidence type="ECO:0000259" key="2">
    <source>
        <dbReference type="Pfam" id="PF01636"/>
    </source>
</evidence>
<dbReference type="GO" id="GO:0006355">
    <property type="term" value="P:regulation of DNA-templated transcription"/>
    <property type="evidence" value="ECO:0007669"/>
    <property type="project" value="TreeGrafter"/>
</dbReference>
<evidence type="ECO:0000313" key="5">
    <source>
        <dbReference type="Proteomes" id="UP000255467"/>
    </source>
</evidence>
<dbReference type="Gene3D" id="3.40.50.880">
    <property type="match status" value="1"/>
</dbReference>
<dbReference type="SUPFAM" id="SSF56112">
    <property type="entry name" value="Protein kinase-like (PK-like)"/>
    <property type="match status" value="1"/>
</dbReference>
<dbReference type="InterPro" id="IPR011009">
    <property type="entry name" value="Kinase-like_dom_sf"/>
</dbReference>
<dbReference type="PANTHER" id="PTHR43130:SF3">
    <property type="entry name" value="HTH-TYPE TRANSCRIPTIONAL REGULATOR RV1931C"/>
    <property type="match status" value="1"/>
</dbReference>
<dbReference type="InterPro" id="IPR002575">
    <property type="entry name" value="Aminoglycoside_PTrfase"/>
</dbReference>
<keyword evidence="5" id="KW-1185">Reference proteome</keyword>
<evidence type="ECO:0000259" key="3">
    <source>
        <dbReference type="Pfam" id="PF01965"/>
    </source>
</evidence>
<dbReference type="InterPro" id="IPR052158">
    <property type="entry name" value="INH-QAR"/>
</dbReference>
<dbReference type="InterPro" id="IPR029062">
    <property type="entry name" value="Class_I_gatase-like"/>
</dbReference>
<dbReference type="Proteomes" id="UP000255467">
    <property type="component" value="Unassembled WGS sequence"/>
</dbReference>
<dbReference type="RefSeq" id="WP_051037281.1">
    <property type="nucleotide sequence ID" value="NZ_JADLRH010000017.1"/>
</dbReference>
<organism evidence="4 5">
    <name type="scientific">Nocardia otitidiscaviarum</name>
    <dbReference type="NCBI Taxonomy" id="1823"/>
    <lineage>
        <taxon>Bacteria</taxon>
        <taxon>Bacillati</taxon>
        <taxon>Actinomycetota</taxon>
        <taxon>Actinomycetes</taxon>
        <taxon>Mycobacteriales</taxon>
        <taxon>Nocardiaceae</taxon>
        <taxon>Nocardia</taxon>
    </lineage>
</organism>
<sequence length="564" mass="61850">MLVIAYDDAQILDIACPCGAWDLANRFGADPGYAIELVSVGGRAVRTSAGIPMGSGRLETVGGAIDTLMVVGGPGADAAAADGRLLDQVRRVARRSRRIAAVCTGASLLAAAGLLERRRVDRLPRRPARTALTTPGKPRSSAPDSLVLNGFRSVRQGKVTGSGSGELATKMLEAAKRLAEAIAEKAGPRVSQEHREFPRAIRYGLDRTTRTEEQFAADLRGTDTPTPPDDRARSGLSAAEAHQVYDQVRDLEPDAAGTGNRINIVDTTAGPAVVRRGVDHPRVTMLKKWMPENTAIAFARASGVRTPGILYSGTDPATGRTFTIMQYVPGETRGFNDPEMMNWLPDLLDQVQLMSAHRLPPGMNLDVPQWQRQMIQHADDAYRNLPPERHARLDQLGIGPLSDYVQPDLSRSGEPTVFAHNDLYPFNLRLDDQRNLWILDWETAGPGDPLYNANFFLHRMGADIDDATHAQATAMWLDRLPPATASVDSGPVLAMYRTMEDWRGITMASETAPRAISEDPSRLESWTDWYETRFVRNPEPWPDIPKDELRTILRGWAEEAGAGR</sequence>